<evidence type="ECO:0000313" key="2">
    <source>
        <dbReference type="Proteomes" id="UP001143480"/>
    </source>
</evidence>
<reference evidence="1" key="2">
    <citation type="submission" date="2023-01" db="EMBL/GenBank/DDBJ databases">
        <authorList>
            <person name="Sun Q."/>
            <person name="Evtushenko L."/>
        </authorList>
    </citation>
    <scope>NUCLEOTIDE SEQUENCE</scope>
    <source>
        <strain evidence="1">VKM Ac-1321</strain>
    </source>
</reference>
<keyword evidence="2" id="KW-1185">Reference proteome</keyword>
<gene>
    <name evidence="1" type="primary">pgi</name>
    <name evidence="1" type="ORF">GCM10017581_029410</name>
</gene>
<proteinExistence type="predicted"/>
<evidence type="ECO:0000313" key="1">
    <source>
        <dbReference type="EMBL" id="GLL01200.1"/>
    </source>
</evidence>
<dbReference type="Gene3D" id="3.40.50.10490">
    <property type="entry name" value="Glucose-6-phosphate isomerase like protein, domain 1"/>
    <property type="match status" value="1"/>
</dbReference>
<dbReference type="GO" id="GO:0016853">
    <property type="term" value="F:isomerase activity"/>
    <property type="evidence" value="ECO:0007669"/>
    <property type="project" value="UniProtKB-KW"/>
</dbReference>
<dbReference type="InterPro" id="IPR046348">
    <property type="entry name" value="SIS_dom_sf"/>
</dbReference>
<dbReference type="GO" id="GO:1901135">
    <property type="term" value="P:carbohydrate derivative metabolic process"/>
    <property type="evidence" value="ECO:0007669"/>
    <property type="project" value="InterPro"/>
</dbReference>
<organism evidence="1 2">
    <name type="scientific">Dactylosporangium matsuzakiense</name>
    <dbReference type="NCBI Taxonomy" id="53360"/>
    <lineage>
        <taxon>Bacteria</taxon>
        <taxon>Bacillati</taxon>
        <taxon>Actinomycetota</taxon>
        <taxon>Actinomycetes</taxon>
        <taxon>Micromonosporales</taxon>
        <taxon>Micromonosporaceae</taxon>
        <taxon>Dactylosporangium</taxon>
    </lineage>
</organism>
<dbReference type="AlphaFoldDB" id="A0A9W6KI39"/>
<reference evidence="1" key="1">
    <citation type="journal article" date="2014" name="Int. J. Syst. Evol. Microbiol.">
        <title>Complete genome sequence of Corynebacterium casei LMG S-19264T (=DSM 44701T), isolated from a smear-ripened cheese.</title>
        <authorList>
            <consortium name="US DOE Joint Genome Institute (JGI-PGF)"/>
            <person name="Walter F."/>
            <person name="Albersmeier A."/>
            <person name="Kalinowski J."/>
            <person name="Ruckert C."/>
        </authorList>
    </citation>
    <scope>NUCLEOTIDE SEQUENCE</scope>
    <source>
        <strain evidence="1">VKM Ac-1321</strain>
    </source>
</reference>
<keyword evidence="1" id="KW-0413">Isomerase</keyword>
<accession>A0A9W6KI39</accession>
<protein>
    <submittedName>
        <fullName evidence="1">Glucose-6-phosphate isomerase</fullName>
    </submittedName>
</protein>
<dbReference type="RefSeq" id="WP_261963485.1">
    <property type="nucleotide sequence ID" value="NZ_BAAAXA010000003.1"/>
</dbReference>
<dbReference type="SUPFAM" id="SSF53697">
    <property type="entry name" value="SIS domain"/>
    <property type="match status" value="1"/>
</dbReference>
<dbReference type="GO" id="GO:0097367">
    <property type="term" value="F:carbohydrate derivative binding"/>
    <property type="evidence" value="ECO:0007669"/>
    <property type="project" value="InterPro"/>
</dbReference>
<sequence length="493" mass="49421">MTDLLDEVVAAAGLSVFGVAATARPADVPAPFPFLPGPELTSRIASLRSDLRAQGLDRVVLCGPGAGAAAIAATLGLPLTVLDTADPHRLHTVLADVSRTVVVLAAPAPTVLTDALRRAFLQAFEDAGRHDPGRRLVVVTAPGSPYETFARELGAPLFLAPPTASALSAYALVPAGLAGADTAALLAEADALTAPPAPAQRRPIGFAAPAGSGPAPGPADAATHPAPVLPGVALGEAIAAAVRSGRDKLAVASDGTGIDGLGPWIERLFGSALVTVALENPSSWGHAGADVLGVTVGGVLGRAIMPGGGIRPDICVNGPLGAHLLVWEQAAMVAGAFAPPAVDTDNDLLHRLDGDRPAGTPPALVEGAVEVYGETGATTLIGAIDELARAVPSGGRVAIAAHLDPVGDVRIAQARDALAGRVDRAVTFGWGTRPGATLIITGAVTHDLRVPGKPYTFGELQAAAARTADGPVLRLHLTDRATGTEELLAALGG</sequence>
<dbReference type="Proteomes" id="UP001143480">
    <property type="component" value="Unassembled WGS sequence"/>
</dbReference>
<name>A0A9W6KI39_9ACTN</name>
<comment type="caution">
    <text evidence="1">The sequence shown here is derived from an EMBL/GenBank/DDBJ whole genome shotgun (WGS) entry which is preliminary data.</text>
</comment>
<dbReference type="EMBL" id="BSFP01000014">
    <property type="protein sequence ID" value="GLL01200.1"/>
    <property type="molecule type" value="Genomic_DNA"/>
</dbReference>